<dbReference type="Proteomes" id="UP000561617">
    <property type="component" value="Unassembled WGS sequence"/>
</dbReference>
<reference evidence="5 6" key="1">
    <citation type="submission" date="2020-03" db="EMBL/GenBank/DDBJ databases">
        <title>Soil Listeria distribution.</title>
        <authorList>
            <person name="Liao J."/>
            <person name="Wiedmann M."/>
        </authorList>
    </citation>
    <scope>NUCLEOTIDE SEQUENCE [LARGE SCALE GENOMIC DNA]</scope>
    <source>
        <strain evidence="4 6">FSL L7-1515</strain>
        <strain evidence="3 5">FSL L7-1554</strain>
    </source>
</reference>
<sequence length="226" mass="26170">MTKNLYNYQEFIRLSKEGKIEYKEIEIPKNASLLTQKADVNKYIYLIVEGYVSVFSIDPTSHSKIYSIQSGGSFLNYLTLLDDSSNKFTFKTLSKCTLYQYSKENIIYFLSMFPENFGFQFFIMKNQATHAYLKSIVANCSASNKLIVAFNNMALLHGTPINDNKVILPQEIKTSYLLSYSNLSKSCFYKDLTDLKAAKTIEKQNKNWIITSEELNTRVKEFQESW</sequence>
<evidence type="ECO:0000259" key="2">
    <source>
        <dbReference type="PROSITE" id="PS50042"/>
    </source>
</evidence>
<evidence type="ECO:0000313" key="4">
    <source>
        <dbReference type="EMBL" id="MBC1510696.1"/>
    </source>
</evidence>
<keyword evidence="6" id="KW-1185">Reference proteome</keyword>
<dbReference type="Gene3D" id="2.60.120.10">
    <property type="entry name" value="Jelly Rolls"/>
    <property type="match status" value="1"/>
</dbReference>
<protein>
    <submittedName>
        <fullName evidence="3">Crp/Fnr family transcriptional regulator</fullName>
    </submittedName>
</protein>
<dbReference type="InterPro" id="IPR014710">
    <property type="entry name" value="RmlC-like_jellyroll"/>
</dbReference>
<accession>A0A7X1C7W8</accession>
<proteinExistence type="predicted"/>
<evidence type="ECO:0000256" key="1">
    <source>
        <dbReference type="ARBA" id="ARBA00023159"/>
    </source>
</evidence>
<dbReference type="RefSeq" id="WP_185344510.1">
    <property type="nucleotide sequence ID" value="NZ_JAASTU010000011.1"/>
</dbReference>
<dbReference type="Proteomes" id="UP000587800">
    <property type="component" value="Unassembled WGS sequence"/>
</dbReference>
<dbReference type="AlphaFoldDB" id="A0A7X1C7W8"/>
<dbReference type="PROSITE" id="PS50042">
    <property type="entry name" value="CNMP_BINDING_3"/>
    <property type="match status" value="1"/>
</dbReference>
<keyword evidence="1" id="KW-0010">Activator</keyword>
<dbReference type="EMBL" id="JAASUB010000015">
    <property type="protein sequence ID" value="MBC1510696.1"/>
    <property type="molecule type" value="Genomic_DNA"/>
</dbReference>
<evidence type="ECO:0000313" key="5">
    <source>
        <dbReference type="Proteomes" id="UP000561617"/>
    </source>
</evidence>
<feature type="domain" description="Cyclic nucleotide-binding" evidence="2">
    <location>
        <begin position="22"/>
        <end position="110"/>
    </location>
</feature>
<dbReference type="EMBL" id="JAASTW010000001">
    <property type="protein sequence ID" value="MBC1487669.1"/>
    <property type="molecule type" value="Genomic_DNA"/>
</dbReference>
<dbReference type="Pfam" id="PF00027">
    <property type="entry name" value="cNMP_binding"/>
    <property type="match status" value="1"/>
</dbReference>
<comment type="caution">
    <text evidence="3">The sequence shown here is derived from an EMBL/GenBank/DDBJ whole genome shotgun (WGS) entry which is preliminary data.</text>
</comment>
<organism evidence="3 5">
    <name type="scientific">Listeria immobilis</name>
    <dbReference type="NCBI Taxonomy" id="2713502"/>
    <lineage>
        <taxon>Bacteria</taxon>
        <taxon>Bacillati</taxon>
        <taxon>Bacillota</taxon>
        <taxon>Bacilli</taxon>
        <taxon>Bacillales</taxon>
        <taxon>Listeriaceae</taxon>
        <taxon>Listeria</taxon>
    </lineage>
</organism>
<evidence type="ECO:0000313" key="3">
    <source>
        <dbReference type="EMBL" id="MBC1487669.1"/>
    </source>
</evidence>
<name>A0A7X1C7W8_9LIST</name>
<dbReference type="InterPro" id="IPR000595">
    <property type="entry name" value="cNMP-bd_dom"/>
</dbReference>
<evidence type="ECO:0000313" key="6">
    <source>
        <dbReference type="Proteomes" id="UP000587800"/>
    </source>
</evidence>
<dbReference type="SUPFAM" id="SSF51206">
    <property type="entry name" value="cAMP-binding domain-like"/>
    <property type="match status" value="1"/>
</dbReference>
<dbReference type="CDD" id="cd00038">
    <property type="entry name" value="CAP_ED"/>
    <property type="match status" value="1"/>
</dbReference>
<gene>
    <name evidence="3" type="ORF">HCJ38_01340</name>
    <name evidence="4" type="ORF">HCJ59_12455</name>
</gene>
<dbReference type="InterPro" id="IPR018490">
    <property type="entry name" value="cNMP-bd_dom_sf"/>
</dbReference>